<comment type="subcellular location">
    <subcellularLocation>
        <location evidence="1">Cell projection</location>
        <location evidence="1">Cilium</location>
    </subcellularLocation>
    <subcellularLocation>
        <location evidence="2">Cytoplasm</location>
    </subcellularLocation>
</comment>
<dbReference type="AlphaFoldDB" id="A0A2I0T8A6"/>
<dbReference type="GO" id="GO:1904158">
    <property type="term" value="P:axonemal central apparatus assembly"/>
    <property type="evidence" value="ECO:0007669"/>
    <property type="project" value="TreeGrafter"/>
</dbReference>
<dbReference type="InterPro" id="IPR053879">
    <property type="entry name" value="HYDIN_VesB_CFA65-like_Ig"/>
</dbReference>
<dbReference type="PANTHER" id="PTHR23053:SF0">
    <property type="entry name" value="HYDROCEPHALUS-INDUCING PROTEIN HOMOLOG"/>
    <property type="match status" value="1"/>
</dbReference>
<keyword evidence="5" id="KW-0966">Cell projection</keyword>
<proteinExistence type="predicted"/>
<dbReference type="PANTHER" id="PTHR23053">
    <property type="entry name" value="DLEC1 DELETED IN LUNG AND ESOPHAGEAL CANCER 1"/>
    <property type="match status" value="1"/>
</dbReference>
<dbReference type="GO" id="GO:0005930">
    <property type="term" value="C:axoneme"/>
    <property type="evidence" value="ECO:0007669"/>
    <property type="project" value="TreeGrafter"/>
</dbReference>
<evidence type="ECO:0000256" key="1">
    <source>
        <dbReference type="ARBA" id="ARBA00004138"/>
    </source>
</evidence>
<evidence type="ECO:0000256" key="3">
    <source>
        <dbReference type="ARBA" id="ARBA00022490"/>
    </source>
</evidence>
<evidence type="ECO:0000256" key="4">
    <source>
        <dbReference type="ARBA" id="ARBA00023069"/>
    </source>
</evidence>
<keyword evidence="4" id="KW-0969">Cilium</keyword>
<reference evidence="8" key="2">
    <citation type="submission" date="2017-12" db="EMBL/GenBank/DDBJ databases">
        <title>Genome sequence of the Bar-tailed Godwit (Limosa lapponica baueri).</title>
        <authorList>
            <person name="Lima N.C.B."/>
            <person name="Parody-Merino A.M."/>
            <person name="Battley P.F."/>
            <person name="Fidler A.E."/>
            <person name="Prosdocimi F."/>
        </authorList>
    </citation>
    <scope>NUCLEOTIDE SEQUENCE [LARGE SCALE GENOMIC DNA]</scope>
</reference>
<gene>
    <name evidence="7" type="ORF">llap_19684</name>
</gene>
<dbReference type="NCBIfam" id="NF012200">
    <property type="entry name" value="choice_anch_D"/>
    <property type="match status" value="1"/>
</dbReference>
<keyword evidence="8" id="KW-1185">Reference proteome</keyword>
<name>A0A2I0T8A6_LIMLA</name>
<sequence>MPDCHFELEDSEYITAKRRNPDLRGPKGTTFDLDTRVIEFAAVGVCSRNSRTFMVMNPTSATYSFQWTCQDNETPPEEVAFFCLTERGQIQPEKKAEMKFEFIPRHLDITESFWVFTVPEQSISVPFLLVGSTTDPLVTLDRSHLNFHLLLIGHEVHQTIHIINSEKEAFSFAFRESSLFSEACNASMKIEPLEGSIAPLSRFPVTIFLTPTLEGEVVFNLKCDVKRKSQPLSLNIKATGYSMNVSVRCEDGDGCVTELSTQEINVIDFKEISKGPTFTCVFLATVVVPSLHFSSTTLNFGACFIYHAGMQPACQTLTITNTAEKDVSLNCLFTGTVHLEVDFRGYVLRPGETMEVPITFYPREVASYRELIPFEINGLCQQTVEVRGRGMEMKVDVVEPQGKVVKLGALSIGQTVKKIVTIANNSAAPLTFKLRLTSTTPELQEAGVLCLNPISELSLKPKGDTCRVEVNFSPKCRIQPFSEEVMMECNGLVRSLFMVRGSCQGIQVSLDQDHLSFGVVVQHSYTSRNIIMQNTGDIGVKFEWDIKSFKPDFSISPAKGYISPGMDIPFIGSIFFPLPDGTGLYYLLQGTAEAPKCSGTIFREVPCRTSYTEIIPVSNWLNRPQRFLVVVDILKPENLESSSVLQGLDYIDVPSSATKDYKLTFFSYKEGVFNTMVTFLNEVTQEYLFYMATFKAIASGPISTIEMSTAVRQRVSSTVKVDNPLPVPVMFAIDCKVPDVSVPPYFTVPAQSEG</sequence>
<accession>A0A2I0T8A6</accession>
<dbReference type="Proteomes" id="UP000233556">
    <property type="component" value="Unassembled WGS sequence"/>
</dbReference>
<evidence type="ECO:0000259" key="6">
    <source>
        <dbReference type="Pfam" id="PF22544"/>
    </source>
</evidence>
<dbReference type="OrthoDB" id="442692at2759"/>
<dbReference type="Pfam" id="PF22544">
    <property type="entry name" value="HYDIN_VesB_CFA65-like_Ig"/>
    <property type="match status" value="1"/>
</dbReference>
<dbReference type="InterPro" id="IPR033305">
    <property type="entry name" value="Hydin-like"/>
</dbReference>
<evidence type="ECO:0000256" key="5">
    <source>
        <dbReference type="ARBA" id="ARBA00023273"/>
    </source>
</evidence>
<dbReference type="InterPro" id="IPR013783">
    <property type="entry name" value="Ig-like_fold"/>
</dbReference>
<evidence type="ECO:0000256" key="2">
    <source>
        <dbReference type="ARBA" id="ARBA00004496"/>
    </source>
</evidence>
<evidence type="ECO:0000313" key="8">
    <source>
        <dbReference type="Proteomes" id="UP000233556"/>
    </source>
</evidence>
<evidence type="ECO:0000313" key="7">
    <source>
        <dbReference type="EMBL" id="PKU30012.1"/>
    </source>
</evidence>
<dbReference type="EMBL" id="KZ515645">
    <property type="protein sequence ID" value="PKU30012.1"/>
    <property type="molecule type" value="Genomic_DNA"/>
</dbReference>
<reference evidence="8" key="1">
    <citation type="submission" date="2017-11" db="EMBL/GenBank/DDBJ databases">
        <authorList>
            <person name="Lima N.C."/>
            <person name="Parody-Merino A.M."/>
            <person name="Battley P.F."/>
            <person name="Fidler A.E."/>
            <person name="Prosdocimi F."/>
        </authorList>
    </citation>
    <scope>NUCLEOTIDE SEQUENCE [LARGE SCALE GENOMIC DNA]</scope>
</reference>
<organism evidence="7 8">
    <name type="scientific">Limosa lapponica baueri</name>
    <dbReference type="NCBI Taxonomy" id="1758121"/>
    <lineage>
        <taxon>Eukaryota</taxon>
        <taxon>Metazoa</taxon>
        <taxon>Chordata</taxon>
        <taxon>Craniata</taxon>
        <taxon>Vertebrata</taxon>
        <taxon>Euteleostomi</taxon>
        <taxon>Archelosauria</taxon>
        <taxon>Archosauria</taxon>
        <taxon>Dinosauria</taxon>
        <taxon>Saurischia</taxon>
        <taxon>Theropoda</taxon>
        <taxon>Coelurosauria</taxon>
        <taxon>Aves</taxon>
        <taxon>Neognathae</taxon>
        <taxon>Neoaves</taxon>
        <taxon>Charadriiformes</taxon>
        <taxon>Scolopacidae</taxon>
        <taxon>Limosa</taxon>
    </lineage>
</organism>
<keyword evidence="3" id="KW-0963">Cytoplasm</keyword>
<dbReference type="GO" id="GO:0003341">
    <property type="term" value="P:cilium movement"/>
    <property type="evidence" value="ECO:0007669"/>
    <property type="project" value="TreeGrafter"/>
</dbReference>
<dbReference type="Gene3D" id="2.60.40.10">
    <property type="entry name" value="Immunoglobulins"/>
    <property type="match status" value="5"/>
</dbReference>
<protein>
    <recommendedName>
        <fullName evidence="6">HYDIN/VesB/CFA65-like Ig-like domain-containing protein</fullName>
    </recommendedName>
</protein>
<feature type="domain" description="HYDIN/VesB/CFA65-like Ig-like" evidence="6">
    <location>
        <begin position="289"/>
        <end position="388"/>
    </location>
</feature>